<dbReference type="GO" id="GO:0016614">
    <property type="term" value="F:oxidoreductase activity, acting on CH-OH group of donors"/>
    <property type="evidence" value="ECO:0007669"/>
    <property type="project" value="InterPro"/>
</dbReference>
<dbReference type="PROSITE" id="PS00112">
    <property type="entry name" value="PHOSPHAGEN_KINASE"/>
    <property type="match status" value="1"/>
</dbReference>
<dbReference type="InterPro" id="IPR000172">
    <property type="entry name" value="GMC_OxRdtase_N"/>
</dbReference>
<protein>
    <recommendedName>
        <fullName evidence="5 6">Glucose-methanol-choline oxidoreductase N-terminal domain-containing protein</fullName>
    </recommendedName>
</protein>
<dbReference type="PROSITE" id="PS00624">
    <property type="entry name" value="GMC_OXRED_2"/>
    <property type="match status" value="1"/>
</dbReference>
<reference evidence="7" key="1">
    <citation type="submission" date="2013-07" db="EMBL/GenBank/DDBJ databases">
        <authorList>
            <consortium name="The Broad Institute Genome Sequencing Platform"/>
            <person name="Cuomo C."/>
            <person name="Litvintseva A."/>
            <person name="Chen Y."/>
            <person name="Heitman J."/>
            <person name="Sun S."/>
            <person name="Springer D."/>
            <person name="Dromer F."/>
            <person name="Young S.K."/>
            <person name="Zeng Q."/>
            <person name="Gargeya S."/>
            <person name="Fitzgerald M."/>
            <person name="Abouelleil A."/>
            <person name="Alvarado L."/>
            <person name="Berlin A.M."/>
            <person name="Chapman S.B."/>
            <person name="Dewar J."/>
            <person name="Goldberg J."/>
            <person name="Griggs A."/>
            <person name="Gujja S."/>
            <person name="Hansen M."/>
            <person name="Howarth C."/>
            <person name="Imamovic A."/>
            <person name="Larimer J."/>
            <person name="McCowan C."/>
            <person name="Murphy C."/>
            <person name="Pearson M."/>
            <person name="Priest M."/>
            <person name="Roberts A."/>
            <person name="Saif S."/>
            <person name="Shea T."/>
            <person name="Sykes S."/>
            <person name="Wortman J."/>
            <person name="Nusbaum C."/>
            <person name="Birren B."/>
        </authorList>
    </citation>
    <scope>NUCLEOTIDE SEQUENCE</scope>
    <source>
        <strain evidence="7">CBS 10117</strain>
    </source>
</reference>
<dbReference type="Proteomes" id="UP000078595">
    <property type="component" value="Chromosome 4"/>
</dbReference>
<dbReference type="InterPro" id="IPR012132">
    <property type="entry name" value="GMC_OxRdtase"/>
</dbReference>
<dbReference type="PANTHER" id="PTHR11552:SF78">
    <property type="entry name" value="GLUCOSE-METHANOL-CHOLINE OXIDOREDUCTASE N-TERMINAL DOMAIN-CONTAINING PROTEIN"/>
    <property type="match status" value="1"/>
</dbReference>
<keyword evidence="3" id="KW-0274">FAD</keyword>
<evidence type="ECO:0000259" key="6">
    <source>
        <dbReference type="PROSITE" id="PS00624"/>
    </source>
</evidence>
<dbReference type="GO" id="GO:0050660">
    <property type="term" value="F:flavin adenine dinucleotide binding"/>
    <property type="evidence" value="ECO:0007669"/>
    <property type="project" value="InterPro"/>
</dbReference>
<keyword evidence="3" id="KW-0285">Flavoprotein</keyword>
<accession>A0AAJ8MFU5</accession>
<dbReference type="Pfam" id="PF00732">
    <property type="entry name" value="GMC_oxred_N"/>
    <property type="match status" value="1"/>
</dbReference>
<evidence type="ECO:0000313" key="8">
    <source>
        <dbReference type="Proteomes" id="UP000078595"/>
    </source>
</evidence>
<name>A0AAJ8MFU5_9TREE</name>
<feature type="region of interest" description="Disordered" evidence="4">
    <location>
        <begin position="479"/>
        <end position="525"/>
    </location>
</feature>
<dbReference type="RefSeq" id="XP_065824805.1">
    <property type="nucleotide sequence ID" value="XM_065968733.1"/>
</dbReference>
<dbReference type="InterPro" id="IPR022415">
    <property type="entry name" value="ATP-guanido_PTrfase_AS"/>
</dbReference>
<dbReference type="GeneID" id="28966994"/>
<dbReference type="KEGG" id="kdj:28966994"/>
<keyword evidence="8" id="KW-1185">Reference proteome</keyword>
<dbReference type="Gene3D" id="3.50.50.60">
    <property type="entry name" value="FAD/NAD(P)-binding domain"/>
    <property type="match status" value="1"/>
</dbReference>
<feature type="compositionally biased region" description="Basic and acidic residues" evidence="4">
    <location>
        <begin position="486"/>
        <end position="514"/>
    </location>
</feature>
<dbReference type="PANTHER" id="PTHR11552">
    <property type="entry name" value="GLUCOSE-METHANOL-CHOLINE GMC OXIDOREDUCTASE"/>
    <property type="match status" value="1"/>
</dbReference>
<dbReference type="PROSITE" id="PS00623">
    <property type="entry name" value="GMC_OXRED_1"/>
    <property type="match status" value="1"/>
</dbReference>
<evidence type="ECO:0000259" key="5">
    <source>
        <dbReference type="PROSITE" id="PS00623"/>
    </source>
</evidence>
<evidence type="ECO:0000256" key="4">
    <source>
        <dbReference type="SAM" id="MobiDB-lite"/>
    </source>
</evidence>
<dbReference type="GO" id="GO:0016301">
    <property type="term" value="F:kinase activity"/>
    <property type="evidence" value="ECO:0007669"/>
    <property type="project" value="InterPro"/>
</dbReference>
<sequence>MQITNVCPDQADVIICGGGGAGCVIATRLAEARPDLSVLLLEQGADNRNVDRLKRPLDSLFWLFQQNPYLRWLDCEPEQKLGGRQPRIPVGNILGGGTSINTLMYNTPAASDFDDWKQPGWAYADLEPLIRKSIHYSSPEKPGSSPHSDEGVFEVSQGGHVVSYGDAYAKACRLVLKDAEECDNITNYRTGHGCEFEPKLITRDGRRSNVADAYLHPTKAKNLIVVTGVTIDKVLLEGSTAVGVKVIGDGQPSTAFGKKERYIKDVKGNRMVVVTCGALGSPAVLERSGIGSPEILKKAGVAVNVDLPGVGHDLDDHQLICPMYRATEGAYEPFDEYARGVDSVKGPIDAEYDRTGRGIAASNGFDYGMKIRPTESEIDSMGREFKTYWKRIGAGKVDKPLCSNVILPYFYSYRPPPSGKYFCIGGFHNYPASRGSIHISSPDPFAPPIATTGFLTRPEDLPVHVWYYKKQREFSRRLPFYEGEEPDSHPRFDPKSPARLRSSDDPNRTDKPVEDDSIPYSPEDDKAIEDYVRENVATAYHSIGTCAMKKREVGGVVDAKLSVHGVKRLKVADLSICPSNVGTNTTSVVLLIAENASQIFLKELDDGQRRARSRESKL</sequence>
<feature type="domain" description="Glucose-methanol-choline oxidoreductase N-terminal" evidence="6">
    <location>
        <begin position="277"/>
        <end position="291"/>
    </location>
</feature>
<dbReference type="SUPFAM" id="SSF51905">
    <property type="entry name" value="FAD/NAD(P)-binding domain"/>
    <property type="match status" value="1"/>
</dbReference>
<evidence type="ECO:0000256" key="1">
    <source>
        <dbReference type="ARBA" id="ARBA00001974"/>
    </source>
</evidence>
<evidence type="ECO:0000256" key="3">
    <source>
        <dbReference type="RuleBase" id="RU003968"/>
    </source>
</evidence>
<organism evidence="7 8">
    <name type="scientific">Kwoniella dejecticola CBS 10117</name>
    <dbReference type="NCBI Taxonomy" id="1296121"/>
    <lineage>
        <taxon>Eukaryota</taxon>
        <taxon>Fungi</taxon>
        <taxon>Dikarya</taxon>
        <taxon>Basidiomycota</taxon>
        <taxon>Agaricomycotina</taxon>
        <taxon>Tremellomycetes</taxon>
        <taxon>Tremellales</taxon>
        <taxon>Cryptococcaceae</taxon>
        <taxon>Kwoniella</taxon>
    </lineage>
</organism>
<dbReference type="InterPro" id="IPR036188">
    <property type="entry name" value="FAD/NAD-bd_sf"/>
</dbReference>
<comment type="similarity">
    <text evidence="2 3">Belongs to the GMC oxidoreductase family.</text>
</comment>
<evidence type="ECO:0000313" key="7">
    <source>
        <dbReference type="EMBL" id="WWC60696.1"/>
    </source>
</evidence>
<evidence type="ECO:0000256" key="2">
    <source>
        <dbReference type="ARBA" id="ARBA00010790"/>
    </source>
</evidence>
<proteinExistence type="inferred from homology"/>
<dbReference type="InterPro" id="IPR007867">
    <property type="entry name" value="GMC_OxRtase_C"/>
</dbReference>
<dbReference type="AlphaFoldDB" id="A0AAJ8MFU5"/>
<comment type="cofactor">
    <cofactor evidence="1">
        <name>FAD</name>
        <dbReference type="ChEBI" id="CHEBI:57692"/>
    </cofactor>
</comment>
<dbReference type="SUPFAM" id="SSF54373">
    <property type="entry name" value="FAD-linked reductases, C-terminal domain"/>
    <property type="match status" value="1"/>
</dbReference>
<reference evidence="7" key="2">
    <citation type="submission" date="2024-02" db="EMBL/GenBank/DDBJ databases">
        <title>Comparative genomics of Cryptococcus and Kwoniella reveals pathogenesis evolution and contrasting modes of karyotype evolution via chromosome fusion or intercentromeric recombination.</title>
        <authorList>
            <person name="Coelho M.A."/>
            <person name="David-Palma M."/>
            <person name="Shea T."/>
            <person name="Bowers K."/>
            <person name="McGinley-Smith S."/>
            <person name="Mohammad A.W."/>
            <person name="Gnirke A."/>
            <person name="Yurkov A.M."/>
            <person name="Nowrousian M."/>
            <person name="Sun S."/>
            <person name="Cuomo C.A."/>
            <person name="Heitman J."/>
        </authorList>
    </citation>
    <scope>NUCLEOTIDE SEQUENCE</scope>
    <source>
        <strain evidence="7">CBS 10117</strain>
    </source>
</reference>
<dbReference type="Pfam" id="PF05199">
    <property type="entry name" value="GMC_oxred_C"/>
    <property type="match status" value="1"/>
</dbReference>
<feature type="domain" description="Glucose-methanol-choline oxidoreductase N-terminal" evidence="5">
    <location>
        <begin position="91"/>
        <end position="114"/>
    </location>
</feature>
<dbReference type="Gene3D" id="3.30.560.10">
    <property type="entry name" value="Glucose Oxidase, domain 3"/>
    <property type="match status" value="1"/>
</dbReference>
<dbReference type="EMBL" id="CP144533">
    <property type="protein sequence ID" value="WWC60696.1"/>
    <property type="molecule type" value="Genomic_DNA"/>
</dbReference>
<dbReference type="PIRSF" id="PIRSF000137">
    <property type="entry name" value="Alcohol_oxidase"/>
    <property type="match status" value="1"/>
</dbReference>
<gene>
    <name evidence="7" type="ORF">I303_103272</name>
</gene>